<dbReference type="Pfam" id="PF01909">
    <property type="entry name" value="NTP_transf_2"/>
    <property type="match status" value="1"/>
</dbReference>
<dbReference type="PANTHER" id="PTHR33571:SF12">
    <property type="entry name" value="BSL3053 PROTEIN"/>
    <property type="match status" value="1"/>
</dbReference>
<evidence type="ECO:0000256" key="6">
    <source>
        <dbReference type="ARBA" id="ARBA00022741"/>
    </source>
</evidence>
<proteinExistence type="inferred from homology"/>
<dbReference type="PANTHER" id="PTHR33571">
    <property type="entry name" value="SSL8005 PROTEIN"/>
    <property type="match status" value="1"/>
</dbReference>
<comment type="similarity">
    <text evidence="9">Belongs to the MntA antitoxin family.</text>
</comment>
<gene>
    <name evidence="11" type="ORF">MGR_3184</name>
</gene>
<dbReference type="AlphaFoldDB" id="A4U0Q0"/>
<evidence type="ECO:0000256" key="1">
    <source>
        <dbReference type="ARBA" id="ARBA00001946"/>
    </source>
</evidence>
<dbReference type="GO" id="GO:0016779">
    <property type="term" value="F:nucleotidyltransferase activity"/>
    <property type="evidence" value="ECO:0007669"/>
    <property type="project" value="UniProtKB-KW"/>
</dbReference>
<dbReference type="EMBL" id="CU459003">
    <property type="protein sequence ID" value="CAM76457.1"/>
    <property type="molecule type" value="Genomic_DNA"/>
</dbReference>
<keyword evidence="4" id="KW-0548">Nucleotidyltransferase</keyword>
<evidence type="ECO:0000256" key="8">
    <source>
        <dbReference type="ARBA" id="ARBA00022842"/>
    </source>
</evidence>
<dbReference type="InterPro" id="IPR002934">
    <property type="entry name" value="Polymerase_NTP_transf_dom"/>
</dbReference>
<keyword evidence="2" id="KW-1277">Toxin-antitoxin system</keyword>
<sequence length="102" mass="11239">MEMSVLLALDHILEHLRAIQPELRRRYPLRSLGVFGSYARGDQGADSDVDLLVELGDDMDLLAYAGLQQELSDALGLPVDLVEREALRPRIAAQVLAEVVSV</sequence>
<keyword evidence="8" id="KW-0460">Magnesium</keyword>
<keyword evidence="3 11" id="KW-0808">Transferase</keyword>
<evidence type="ECO:0000256" key="9">
    <source>
        <dbReference type="ARBA" id="ARBA00038276"/>
    </source>
</evidence>
<evidence type="ECO:0000313" key="11">
    <source>
        <dbReference type="EMBL" id="CAM76457.1"/>
    </source>
</evidence>
<evidence type="ECO:0000256" key="2">
    <source>
        <dbReference type="ARBA" id="ARBA00022649"/>
    </source>
</evidence>
<evidence type="ECO:0000259" key="10">
    <source>
        <dbReference type="Pfam" id="PF01909"/>
    </source>
</evidence>
<keyword evidence="5" id="KW-0479">Metal-binding</keyword>
<dbReference type="Gene3D" id="3.30.460.10">
    <property type="entry name" value="Beta Polymerase, domain 2"/>
    <property type="match status" value="1"/>
</dbReference>
<evidence type="ECO:0000256" key="7">
    <source>
        <dbReference type="ARBA" id="ARBA00022840"/>
    </source>
</evidence>
<organism evidence="11">
    <name type="scientific">Magnetospirillum gryphiswaldense</name>
    <dbReference type="NCBI Taxonomy" id="55518"/>
    <lineage>
        <taxon>Bacteria</taxon>
        <taxon>Pseudomonadati</taxon>
        <taxon>Pseudomonadota</taxon>
        <taxon>Alphaproteobacteria</taxon>
        <taxon>Rhodospirillales</taxon>
        <taxon>Rhodospirillaceae</taxon>
        <taxon>Magnetospirillum</taxon>
    </lineage>
</organism>
<reference evidence="11" key="1">
    <citation type="journal article" date="2007" name="J. Bacteriol.">
        <title>Comparative genome analysis of four magnetotactic bacteria reveals a complex set of group-specific genes implicated in magnetosome biomineralization and function.</title>
        <authorList>
            <person name="Richter M."/>
            <person name="Kube M."/>
            <person name="Bazylinski D.A."/>
            <person name="Lombardot T."/>
            <person name="Gloeckner F.O."/>
            <person name="Reinhardt R."/>
            <person name="Schueler D."/>
        </authorList>
    </citation>
    <scope>NUCLEOTIDE SEQUENCE</scope>
    <source>
        <strain evidence="11">MSR-1</strain>
    </source>
</reference>
<comment type="cofactor">
    <cofactor evidence="1">
        <name>Mg(2+)</name>
        <dbReference type="ChEBI" id="CHEBI:18420"/>
    </cofactor>
</comment>
<accession>A4U0Q0</accession>
<dbReference type="SUPFAM" id="SSF81301">
    <property type="entry name" value="Nucleotidyltransferase"/>
    <property type="match status" value="1"/>
</dbReference>
<dbReference type="InterPro" id="IPR043519">
    <property type="entry name" value="NT_sf"/>
</dbReference>
<keyword evidence="6" id="KW-0547">Nucleotide-binding</keyword>
<evidence type="ECO:0000256" key="4">
    <source>
        <dbReference type="ARBA" id="ARBA00022695"/>
    </source>
</evidence>
<dbReference type="CDD" id="cd05403">
    <property type="entry name" value="NT_KNTase_like"/>
    <property type="match status" value="1"/>
</dbReference>
<dbReference type="GO" id="GO:0005524">
    <property type="term" value="F:ATP binding"/>
    <property type="evidence" value="ECO:0007669"/>
    <property type="project" value="UniProtKB-KW"/>
</dbReference>
<keyword evidence="7" id="KW-0067">ATP-binding</keyword>
<name>A4U0Q0_9PROT</name>
<feature type="domain" description="Polymerase nucleotidyl transferase" evidence="10">
    <location>
        <begin position="17"/>
        <end position="98"/>
    </location>
</feature>
<dbReference type="GO" id="GO:0046872">
    <property type="term" value="F:metal ion binding"/>
    <property type="evidence" value="ECO:0007669"/>
    <property type="project" value="UniProtKB-KW"/>
</dbReference>
<dbReference type="InterPro" id="IPR052038">
    <property type="entry name" value="Type-VII_TA_antitoxin"/>
</dbReference>
<evidence type="ECO:0000256" key="3">
    <source>
        <dbReference type="ARBA" id="ARBA00022679"/>
    </source>
</evidence>
<protein>
    <submittedName>
        <fullName evidence="11">Nucleotidyltransferase</fullName>
    </submittedName>
</protein>
<evidence type="ECO:0000256" key="5">
    <source>
        <dbReference type="ARBA" id="ARBA00022723"/>
    </source>
</evidence>